<evidence type="ECO:0000313" key="2">
    <source>
        <dbReference type="EMBL" id="GFO18605.1"/>
    </source>
</evidence>
<gene>
    <name evidence="2" type="ORF">PoB_004511000</name>
</gene>
<keyword evidence="2" id="KW-0808">Transferase</keyword>
<dbReference type="EMBL" id="BLXT01004960">
    <property type="protein sequence ID" value="GFO18605.1"/>
    <property type="molecule type" value="Genomic_DNA"/>
</dbReference>
<feature type="compositionally biased region" description="Low complexity" evidence="1">
    <location>
        <begin position="98"/>
        <end position="109"/>
    </location>
</feature>
<keyword evidence="3" id="KW-1185">Reference proteome</keyword>
<evidence type="ECO:0000256" key="1">
    <source>
        <dbReference type="SAM" id="MobiDB-lite"/>
    </source>
</evidence>
<protein>
    <submittedName>
        <fullName evidence="2">Cyclin-dependent kinase-like 2</fullName>
    </submittedName>
</protein>
<comment type="caution">
    <text evidence="2">The sequence shown here is derived from an EMBL/GenBank/DDBJ whole genome shotgun (WGS) entry which is preliminary data.</text>
</comment>
<feature type="compositionally biased region" description="Basic and acidic residues" evidence="1">
    <location>
        <begin position="132"/>
        <end position="150"/>
    </location>
</feature>
<name>A0AAV4BGD5_9GAST</name>
<sequence length="159" mass="17217">MARTGGNFPKKGTPTPQFLSQHHSHTVSPQPLTTEKSSLHEKTLEKGVPGSMAQGGRFKVPGGSTLADRGHPEDKPGLSLPEVKGADVHNKQKEKQASPFKKSSISSIPQIAHLDHFQAGHTAQQFDSYHPLSEKDYERDTGKKDFDKEIGTTGGLPTV</sequence>
<evidence type="ECO:0000313" key="3">
    <source>
        <dbReference type="Proteomes" id="UP000735302"/>
    </source>
</evidence>
<feature type="compositionally biased region" description="Polar residues" evidence="1">
    <location>
        <begin position="14"/>
        <end position="36"/>
    </location>
</feature>
<feature type="compositionally biased region" description="Basic and acidic residues" evidence="1">
    <location>
        <begin position="84"/>
        <end position="96"/>
    </location>
</feature>
<dbReference type="AlphaFoldDB" id="A0AAV4BGD5"/>
<accession>A0AAV4BGD5</accession>
<organism evidence="2 3">
    <name type="scientific">Plakobranchus ocellatus</name>
    <dbReference type="NCBI Taxonomy" id="259542"/>
    <lineage>
        <taxon>Eukaryota</taxon>
        <taxon>Metazoa</taxon>
        <taxon>Spiralia</taxon>
        <taxon>Lophotrochozoa</taxon>
        <taxon>Mollusca</taxon>
        <taxon>Gastropoda</taxon>
        <taxon>Heterobranchia</taxon>
        <taxon>Euthyneura</taxon>
        <taxon>Panpulmonata</taxon>
        <taxon>Sacoglossa</taxon>
        <taxon>Placobranchoidea</taxon>
        <taxon>Plakobranchidae</taxon>
        <taxon>Plakobranchus</taxon>
    </lineage>
</organism>
<reference evidence="2 3" key="1">
    <citation type="journal article" date="2021" name="Elife">
        <title>Chloroplast acquisition without the gene transfer in kleptoplastic sea slugs, Plakobranchus ocellatus.</title>
        <authorList>
            <person name="Maeda T."/>
            <person name="Takahashi S."/>
            <person name="Yoshida T."/>
            <person name="Shimamura S."/>
            <person name="Takaki Y."/>
            <person name="Nagai Y."/>
            <person name="Toyoda A."/>
            <person name="Suzuki Y."/>
            <person name="Arimoto A."/>
            <person name="Ishii H."/>
            <person name="Satoh N."/>
            <person name="Nishiyama T."/>
            <person name="Hasebe M."/>
            <person name="Maruyama T."/>
            <person name="Minagawa J."/>
            <person name="Obokata J."/>
            <person name="Shigenobu S."/>
        </authorList>
    </citation>
    <scope>NUCLEOTIDE SEQUENCE [LARGE SCALE GENOMIC DNA]</scope>
</reference>
<feature type="region of interest" description="Disordered" evidence="1">
    <location>
        <begin position="1"/>
        <end position="159"/>
    </location>
</feature>
<dbReference type="GO" id="GO:0016301">
    <property type="term" value="F:kinase activity"/>
    <property type="evidence" value="ECO:0007669"/>
    <property type="project" value="UniProtKB-KW"/>
</dbReference>
<keyword evidence="2" id="KW-0418">Kinase</keyword>
<dbReference type="Proteomes" id="UP000735302">
    <property type="component" value="Unassembled WGS sequence"/>
</dbReference>
<proteinExistence type="predicted"/>